<sequence length="298" mass="33363">MASAPAAATAVLHSNDSRSLWNYTLSPGWTEKEVEVFRLALMKFGLGKWTDIVKAKCLPGKSVAQLNNQMQRMLGQQSTSEFTGLHIDPSRVFADNEKKHGRRKNGCLINMDGNMTQAQIKAKRAANEAKFGLDPVEIRNIVIPVLRHEDTSNVVNSSLQHKASMRRARYERLRQLERQLASLTGALERVRAGESAEVPEESTGADENAQPLQDARKSARPAAKKKPKSRAKKAKPRAKATPKTQEERDLELARMLQAEEEGFGAYDDPYGDNGLDPDFEVPRSKRRKTTKRRSRQTS</sequence>
<gene>
    <name evidence="2" type="ORF">FCC1311_098502</name>
</gene>
<feature type="compositionally biased region" description="Basic residues" evidence="1">
    <location>
        <begin position="218"/>
        <end position="240"/>
    </location>
</feature>
<evidence type="ECO:0000256" key="1">
    <source>
        <dbReference type="SAM" id="MobiDB-lite"/>
    </source>
</evidence>
<name>A0A2R5GRW9_9STRA</name>
<dbReference type="InParanoid" id="A0A2R5GRW9"/>
<organism evidence="2 3">
    <name type="scientific">Hondaea fermentalgiana</name>
    <dbReference type="NCBI Taxonomy" id="2315210"/>
    <lineage>
        <taxon>Eukaryota</taxon>
        <taxon>Sar</taxon>
        <taxon>Stramenopiles</taxon>
        <taxon>Bigyra</taxon>
        <taxon>Labyrinthulomycetes</taxon>
        <taxon>Thraustochytrida</taxon>
        <taxon>Thraustochytriidae</taxon>
        <taxon>Hondaea</taxon>
    </lineage>
</organism>
<dbReference type="EMBL" id="BEYU01000163">
    <property type="protein sequence ID" value="GBG33627.1"/>
    <property type="molecule type" value="Genomic_DNA"/>
</dbReference>
<evidence type="ECO:0000313" key="3">
    <source>
        <dbReference type="Proteomes" id="UP000241890"/>
    </source>
</evidence>
<feature type="compositionally biased region" description="Basic residues" evidence="1">
    <location>
        <begin position="284"/>
        <end position="298"/>
    </location>
</feature>
<reference evidence="2 3" key="1">
    <citation type="submission" date="2017-12" db="EMBL/GenBank/DDBJ databases">
        <title>Sequencing, de novo assembly and annotation of complete genome of a new Thraustochytrid species, strain FCC1311.</title>
        <authorList>
            <person name="Sedici K."/>
            <person name="Godart F."/>
            <person name="Aiese Cigliano R."/>
            <person name="Sanseverino W."/>
            <person name="Barakat M."/>
            <person name="Ortet P."/>
            <person name="Marechal E."/>
            <person name="Cagnac O."/>
            <person name="Amato A."/>
        </authorList>
    </citation>
    <scope>NUCLEOTIDE SEQUENCE [LARGE SCALE GENOMIC DNA]</scope>
</reference>
<accession>A0A2R5GRW9</accession>
<evidence type="ECO:0008006" key="4">
    <source>
        <dbReference type="Google" id="ProtNLM"/>
    </source>
</evidence>
<dbReference type="InterPro" id="IPR009057">
    <property type="entry name" value="Homeodomain-like_sf"/>
</dbReference>
<dbReference type="Gene3D" id="1.10.10.60">
    <property type="entry name" value="Homeodomain-like"/>
    <property type="match status" value="1"/>
</dbReference>
<dbReference type="Proteomes" id="UP000241890">
    <property type="component" value="Unassembled WGS sequence"/>
</dbReference>
<dbReference type="AlphaFoldDB" id="A0A2R5GRW9"/>
<dbReference type="SUPFAM" id="SSF46689">
    <property type="entry name" value="Homeodomain-like"/>
    <property type="match status" value="1"/>
</dbReference>
<proteinExistence type="predicted"/>
<evidence type="ECO:0000313" key="2">
    <source>
        <dbReference type="EMBL" id="GBG33627.1"/>
    </source>
</evidence>
<dbReference type="CDD" id="cd00167">
    <property type="entry name" value="SANT"/>
    <property type="match status" value="1"/>
</dbReference>
<feature type="region of interest" description="Disordered" evidence="1">
    <location>
        <begin position="190"/>
        <end position="298"/>
    </location>
</feature>
<comment type="caution">
    <text evidence="2">The sequence shown here is derived from an EMBL/GenBank/DDBJ whole genome shotgun (WGS) entry which is preliminary data.</text>
</comment>
<dbReference type="InterPro" id="IPR001005">
    <property type="entry name" value="SANT/Myb"/>
</dbReference>
<protein>
    <recommendedName>
        <fullName evidence="4">Myb-like domain-containing protein</fullName>
    </recommendedName>
</protein>
<dbReference type="PANTHER" id="PTHR41733:SF1">
    <property type="entry name" value="CHROMOSOME UNDETERMINED SCAFFOLD_30, WHOLE GENOME SHOTGUN SEQUENCE"/>
    <property type="match status" value="1"/>
</dbReference>
<keyword evidence="3" id="KW-1185">Reference proteome</keyword>
<dbReference type="OrthoDB" id="608866at2759"/>
<dbReference type="PANTHER" id="PTHR41733">
    <property type="entry name" value="UBIQUITIN-ASSOCIATED/TRANSLATION ELONGATION FACTOR EF1B, N-TERMINAL, EUKARYOTE"/>
    <property type="match status" value="1"/>
</dbReference>